<organism evidence="1 2">
    <name type="scientific">Discostella pseudostelligera</name>
    <dbReference type="NCBI Taxonomy" id="259834"/>
    <lineage>
        <taxon>Eukaryota</taxon>
        <taxon>Sar</taxon>
        <taxon>Stramenopiles</taxon>
        <taxon>Ochrophyta</taxon>
        <taxon>Bacillariophyta</taxon>
        <taxon>Coscinodiscophyceae</taxon>
        <taxon>Thalassiosirophycidae</taxon>
        <taxon>Stephanodiscales</taxon>
        <taxon>Stephanodiscaceae</taxon>
        <taxon>Discostella</taxon>
    </lineage>
</organism>
<accession>A0ABD3MR24</accession>
<proteinExistence type="predicted"/>
<dbReference type="Proteomes" id="UP001530293">
    <property type="component" value="Unassembled WGS sequence"/>
</dbReference>
<evidence type="ECO:0000313" key="1">
    <source>
        <dbReference type="EMBL" id="KAL3766435.1"/>
    </source>
</evidence>
<gene>
    <name evidence="1" type="ORF">ACHAWU_007470</name>
</gene>
<sequence length="266" mass="30351">MWMSLPNRDWNAWAILMEQSFCIKMIESADQLDLYQKMIQMDTRDLFIYRHKADLDNYVEFTSHVIRTLWRYYNNGSGMNILKHPTRDMCSVMDTIFGTAKSEAINSAIYSVVHSRSFEGKAGHPLMDRIAASIGCDPIAALEMEPEYVKGILEPLGMLQHPIYFISDHQRPEILDRLLADPEIGPLIHLVPEEASWIGGDITLAINANVFIGSPASTFSGFIAKSRVALGYNNNFLFRKRIRDGTWVEVCDYRCVFDKDVLKSMA</sequence>
<dbReference type="AlphaFoldDB" id="A0ABD3MR24"/>
<evidence type="ECO:0000313" key="2">
    <source>
        <dbReference type="Proteomes" id="UP001530293"/>
    </source>
</evidence>
<dbReference type="EMBL" id="JALLBG020000085">
    <property type="protein sequence ID" value="KAL3766435.1"/>
    <property type="molecule type" value="Genomic_DNA"/>
</dbReference>
<name>A0ABD3MR24_9STRA</name>
<comment type="caution">
    <text evidence="1">The sequence shown here is derived from an EMBL/GenBank/DDBJ whole genome shotgun (WGS) entry which is preliminary data.</text>
</comment>
<protein>
    <submittedName>
        <fullName evidence="1">Uncharacterized protein</fullName>
    </submittedName>
</protein>
<keyword evidence="2" id="KW-1185">Reference proteome</keyword>
<dbReference type="Gene3D" id="3.40.50.11350">
    <property type="match status" value="1"/>
</dbReference>
<reference evidence="1 2" key="1">
    <citation type="submission" date="2024-10" db="EMBL/GenBank/DDBJ databases">
        <title>Updated reference genomes for cyclostephanoid diatoms.</title>
        <authorList>
            <person name="Roberts W.R."/>
            <person name="Alverson A.J."/>
        </authorList>
    </citation>
    <scope>NUCLEOTIDE SEQUENCE [LARGE SCALE GENOMIC DNA]</scope>
    <source>
        <strain evidence="1 2">AJA232-27</strain>
    </source>
</reference>